<dbReference type="Gene3D" id="3.10.20.30">
    <property type="match status" value="1"/>
</dbReference>
<name>A0A382LFN4_9ZZZZ</name>
<dbReference type="CDD" id="cd00565">
    <property type="entry name" value="Ubl_ThiS"/>
    <property type="match status" value="1"/>
</dbReference>
<evidence type="ECO:0000313" key="1">
    <source>
        <dbReference type="EMBL" id="SVC33681.1"/>
    </source>
</evidence>
<dbReference type="EMBL" id="UINC01085801">
    <property type="protein sequence ID" value="SVC33681.1"/>
    <property type="molecule type" value="Genomic_DNA"/>
</dbReference>
<dbReference type="PANTHER" id="PTHR34472">
    <property type="entry name" value="SULFUR CARRIER PROTEIN THIS"/>
    <property type="match status" value="1"/>
</dbReference>
<protein>
    <recommendedName>
        <fullName evidence="2">Thiamine biosynthesis protein ThiS</fullName>
    </recommendedName>
</protein>
<gene>
    <name evidence="1" type="ORF">METZ01_LOCUS286535</name>
</gene>
<dbReference type="InterPro" id="IPR010035">
    <property type="entry name" value="Thi_S"/>
</dbReference>
<dbReference type="NCBIfam" id="TIGR01683">
    <property type="entry name" value="thiS"/>
    <property type="match status" value="1"/>
</dbReference>
<reference evidence="1" key="1">
    <citation type="submission" date="2018-05" db="EMBL/GenBank/DDBJ databases">
        <authorList>
            <person name="Lanie J.A."/>
            <person name="Ng W.-L."/>
            <person name="Kazmierczak K.M."/>
            <person name="Andrzejewski T.M."/>
            <person name="Davidsen T.M."/>
            <person name="Wayne K.J."/>
            <person name="Tettelin H."/>
            <person name="Glass J.I."/>
            <person name="Rusch D."/>
            <person name="Podicherti R."/>
            <person name="Tsui H.-C.T."/>
            <person name="Winkler M.E."/>
        </authorList>
    </citation>
    <scope>NUCLEOTIDE SEQUENCE</scope>
</reference>
<dbReference type="InterPro" id="IPR003749">
    <property type="entry name" value="ThiS/MoaD-like"/>
</dbReference>
<proteinExistence type="predicted"/>
<accession>A0A382LFN4</accession>
<dbReference type="InterPro" id="IPR016155">
    <property type="entry name" value="Mopterin_synth/thiamin_S_b"/>
</dbReference>
<dbReference type="Pfam" id="PF02597">
    <property type="entry name" value="ThiS"/>
    <property type="match status" value="1"/>
</dbReference>
<dbReference type="InterPro" id="IPR012675">
    <property type="entry name" value="Beta-grasp_dom_sf"/>
</dbReference>
<dbReference type="AlphaFoldDB" id="A0A382LFN4"/>
<sequence>MKKINKIKIRLNGKFVKIQDKTTLLSLMKKLKVPIKKVAIELNQTIVNKKSLGKIKIKKNNKIEIVHFIGGG</sequence>
<organism evidence="1">
    <name type="scientific">marine metagenome</name>
    <dbReference type="NCBI Taxonomy" id="408172"/>
    <lineage>
        <taxon>unclassified sequences</taxon>
        <taxon>metagenomes</taxon>
        <taxon>ecological metagenomes</taxon>
    </lineage>
</organism>
<evidence type="ECO:0008006" key="2">
    <source>
        <dbReference type="Google" id="ProtNLM"/>
    </source>
</evidence>
<dbReference type="PANTHER" id="PTHR34472:SF1">
    <property type="entry name" value="SULFUR CARRIER PROTEIN THIS"/>
    <property type="match status" value="1"/>
</dbReference>
<dbReference type="SUPFAM" id="SSF54285">
    <property type="entry name" value="MoaD/ThiS"/>
    <property type="match status" value="1"/>
</dbReference>